<dbReference type="PANTHER" id="PTHR12352:SF3">
    <property type="entry name" value="NIDOGEN-2"/>
    <property type="match status" value="1"/>
</dbReference>
<feature type="domain" description="Thyroglobulin type-1" evidence="7">
    <location>
        <begin position="33"/>
        <end position="96"/>
    </location>
</feature>
<feature type="disulfide bond" evidence="5">
    <location>
        <begin position="66"/>
        <end position="73"/>
    </location>
</feature>
<dbReference type="RefSeq" id="XP_019647364.1">
    <property type="nucleotide sequence ID" value="XM_019791805.1"/>
</dbReference>
<dbReference type="KEGG" id="bbel:109487742"/>
<keyword evidence="4 5" id="KW-1015">Disulfide bond</keyword>
<evidence type="ECO:0000256" key="6">
    <source>
        <dbReference type="SAM" id="SignalP"/>
    </source>
</evidence>
<dbReference type="Gene3D" id="4.10.800.10">
    <property type="entry name" value="Thyroglobulin type-1"/>
    <property type="match status" value="2"/>
</dbReference>
<evidence type="ECO:0000313" key="9">
    <source>
        <dbReference type="RefSeq" id="XP_019647364.1"/>
    </source>
</evidence>
<evidence type="ECO:0000256" key="4">
    <source>
        <dbReference type="ARBA" id="ARBA00023157"/>
    </source>
</evidence>
<evidence type="ECO:0000259" key="7">
    <source>
        <dbReference type="PROSITE" id="PS51162"/>
    </source>
</evidence>
<dbReference type="PANTHER" id="PTHR12352">
    <property type="entry name" value="SECRETED MODULAR CALCIUM-BINDING PROTEIN"/>
    <property type="match status" value="1"/>
</dbReference>
<dbReference type="GO" id="GO:0005604">
    <property type="term" value="C:basement membrane"/>
    <property type="evidence" value="ECO:0007669"/>
    <property type="project" value="TreeGrafter"/>
</dbReference>
<feature type="domain" description="Thyroglobulin type-1" evidence="7">
    <location>
        <begin position="107"/>
        <end position="169"/>
    </location>
</feature>
<dbReference type="SMART" id="SM00211">
    <property type="entry name" value="TY"/>
    <property type="match status" value="2"/>
</dbReference>
<dbReference type="OrthoDB" id="9971551at2759"/>
<dbReference type="Pfam" id="PF00086">
    <property type="entry name" value="Thyroglobulin_1"/>
    <property type="match status" value="2"/>
</dbReference>
<organism evidence="8 9">
    <name type="scientific">Branchiostoma belcheri</name>
    <name type="common">Amphioxus</name>
    <dbReference type="NCBI Taxonomy" id="7741"/>
    <lineage>
        <taxon>Eukaryota</taxon>
        <taxon>Metazoa</taxon>
        <taxon>Chordata</taxon>
        <taxon>Cephalochordata</taxon>
        <taxon>Leptocardii</taxon>
        <taxon>Amphioxiformes</taxon>
        <taxon>Branchiostomatidae</taxon>
        <taxon>Branchiostoma</taxon>
    </lineage>
</organism>
<feature type="chain" id="PRO_5027604531" evidence="6">
    <location>
        <begin position="23"/>
        <end position="186"/>
    </location>
</feature>
<evidence type="ECO:0000256" key="5">
    <source>
        <dbReference type="PROSITE-ProRule" id="PRU00500"/>
    </source>
</evidence>
<reference evidence="9" key="1">
    <citation type="submission" date="2025-08" db="UniProtKB">
        <authorList>
            <consortium name="RefSeq"/>
        </authorList>
    </citation>
    <scope>IDENTIFICATION</scope>
    <source>
        <tissue evidence="9">Gonad</tissue>
    </source>
</reference>
<comment type="subcellular location">
    <subcellularLocation>
        <location evidence="1">Secreted</location>
    </subcellularLocation>
</comment>
<keyword evidence="2" id="KW-0964">Secreted</keyword>
<protein>
    <submittedName>
        <fullName evidence="9">Thyroglobulin-like</fullName>
    </submittedName>
</protein>
<keyword evidence="3" id="KW-0677">Repeat</keyword>
<evidence type="ECO:0000256" key="3">
    <source>
        <dbReference type="ARBA" id="ARBA00022737"/>
    </source>
</evidence>
<dbReference type="GO" id="GO:0005615">
    <property type="term" value="C:extracellular space"/>
    <property type="evidence" value="ECO:0007669"/>
    <property type="project" value="TreeGrafter"/>
</dbReference>
<dbReference type="InterPro" id="IPR051950">
    <property type="entry name" value="Dev_reg/Prot_inhib"/>
</dbReference>
<evidence type="ECO:0000313" key="8">
    <source>
        <dbReference type="Proteomes" id="UP000515135"/>
    </source>
</evidence>
<dbReference type="Proteomes" id="UP000515135">
    <property type="component" value="Unplaced"/>
</dbReference>
<keyword evidence="8" id="KW-1185">Reference proteome</keyword>
<keyword evidence="6" id="KW-0732">Signal</keyword>
<dbReference type="InterPro" id="IPR000716">
    <property type="entry name" value="Thyroglobulin_1"/>
</dbReference>
<gene>
    <name evidence="9" type="primary">LOC109487742</name>
</gene>
<name>A0A6P5AMD7_BRABE</name>
<evidence type="ECO:0000256" key="1">
    <source>
        <dbReference type="ARBA" id="ARBA00004613"/>
    </source>
</evidence>
<comment type="caution">
    <text evidence="5">Lacks conserved residue(s) required for the propagation of feature annotation.</text>
</comment>
<dbReference type="InterPro" id="IPR036857">
    <property type="entry name" value="Thyroglobulin_1_sf"/>
</dbReference>
<feature type="disulfide bond" evidence="5">
    <location>
        <begin position="36"/>
        <end position="55"/>
    </location>
</feature>
<dbReference type="GeneID" id="109487742"/>
<evidence type="ECO:0000256" key="2">
    <source>
        <dbReference type="ARBA" id="ARBA00022525"/>
    </source>
</evidence>
<dbReference type="CDD" id="cd00191">
    <property type="entry name" value="TY"/>
    <property type="match status" value="1"/>
</dbReference>
<sequence length="186" mass="20722">MAVHRILALLFLIIVPQLVVEGCWPSKIEKRPLSRCEQERADAQAGRGKTFVKQCAPDGTYSTVQCAWKGDFCFCAHPYTGVLFPETRLRGRPFGCDDYYILREDERTPCEKQRDSDNPTVLPGGFIKECEADGSFKLEQCTAEGECYCVNSETGELFGRAGGHGTVTCEEVEAMHLAGENWSQRG</sequence>
<feature type="disulfide bond" evidence="5">
    <location>
        <begin position="149"/>
        <end position="169"/>
    </location>
</feature>
<feature type="signal peptide" evidence="6">
    <location>
        <begin position="1"/>
        <end position="22"/>
    </location>
</feature>
<accession>A0A6P5AMD7</accession>
<dbReference type="SUPFAM" id="SSF57610">
    <property type="entry name" value="Thyroglobulin type-1 domain"/>
    <property type="match status" value="2"/>
</dbReference>
<proteinExistence type="predicted"/>
<dbReference type="PROSITE" id="PS51162">
    <property type="entry name" value="THYROGLOBULIN_1_2"/>
    <property type="match status" value="2"/>
</dbReference>
<dbReference type="PROSITE" id="PS00484">
    <property type="entry name" value="THYROGLOBULIN_1_1"/>
    <property type="match status" value="1"/>
</dbReference>
<dbReference type="GO" id="GO:0007160">
    <property type="term" value="P:cell-matrix adhesion"/>
    <property type="evidence" value="ECO:0007669"/>
    <property type="project" value="TreeGrafter"/>
</dbReference>
<dbReference type="AlphaFoldDB" id="A0A6P5AMD7"/>